<accession>A0A7J5AX67</accession>
<keyword evidence="3" id="KW-1185">Reference proteome</keyword>
<proteinExistence type="predicted"/>
<dbReference type="AlphaFoldDB" id="A0A7J5AX67"/>
<sequence length="110" mass="11314">MTSLLATISESPRTGTGTPGHTDLLGHLAIVFDAHTTIALALIATITAGVASVWVFTLVRVRALRRSGAESLTGRVQCAAGLNGTAVLVTLAGLVVVMLVAVWRLVVALI</sequence>
<evidence type="ECO:0000313" key="3">
    <source>
        <dbReference type="Proteomes" id="UP000490386"/>
    </source>
</evidence>
<evidence type="ECO:0000256" key="1">
    <source>
        <dbReference type="SAM" id="Phobius"/>
    </source>
</evidence>
<organism evidence="2 3">
    <name type="scientific">Pseudoclavibacter terrae</name>
    <dbReference type="NCBI Taxonomy" id="1530195"/>
    <lineage>
        <taxon>Bacteria</taxon>
        <taxon>Bacillati</taxon>
        <taxon>Actinomycetota</taxon>
        <taxon>Actinomycetes</taxon>
        <taxon>Micrococcales</taxon>
        <taxon>Microbacteriaceae</taxon>
        <taxon>Pseudoclavibacter</taxon>
    </lineage>
</organism>
<name>A0A7J5AX67_9MICO</name>
<keyword evidence="1" id="KW-0472">Membrane</keyword>
<protein>
    <submittedName>
        <fullName evidence="2">Uncharacterized protein</fullName>
    </submittedName>
</protein>
<evidence type="ECO:0000313" key="2">
    <source>
        <dbReference type="EMBL" id="KAB1636056.1"/>
    </source>
</evidence>
<gene>
    <name evidence="2" type="ORF">F8O03_17490</name>
</gene>
<keyword evidence="1" id="KW-0812">Transmembrane</keyword>
<feature type="transmembrane region" description="Helical" evidence="1">
    <location>
        <begin position="80"/>
        <end position="106"/>
    </location>
</feature>
<comment type="caution">
    <text evidence="2">The sequence shown here is derived from an EMBL/GenBank/DDBJ whole genome shotgun (WGS) entry which is preliminary data.</text>
</comment>
<dbReference type="EMBL" id="WBJX01000008">
    <property type="protein sequence ID" value="KAB1636056.1"/>
    <property type="molecule type" value="Genomic_DNA"/>
</dbReference>
<feature type="transmembrane region" description="Helical" evidence="1">
    <location>
        <begin position="38"/>
        <end position="59"/>
    </location>
</feature>
<dbReference type="RefSeq" id="WP_151425027.1">
    <property type="nucleotide sequence ID" value="NZ_WBJX01000008.1"/>
</dbReference>
<keyword evidence="1" id="KW-1133">Transmembrane helix</keyword>
<dbReference type="Proteomes" id="UP000490386">
    <property type="component" value="Unassembled WGS sequence"/>
</dbReference>
<reference evidence="2 3" key="1">
    <citation type="submission" date="2019-09" db="EMBL/GenBank/DDBJ databases">
        <title>Phylogeny of genus Pseudoclavibacter and closely related genus.</title>
        <authorList>
            <person name="Li Y."/>
        </authorList>
    </citation>
    <scope>NUCLEOTIDE SEQUENCE [LARGE SCALE GENOMIC DNA]</scope>
    <source>
        <strain evidence="2 3">THG-MD12</strain>
    </source>
</reference>